<dbReference type="SUPFAM" id="SSF48208">
    <property type="entry name" value="Six-hairpin glycosidases"/>
    <property type="match status" value="1"/>
</dbReference>
<feature type="chain" id="PRO_5004342568" evidence="2">
    <location>
        <begin position="18"/>
        <end position="479"/>
    </location>
</feature>
<evidence type="ECO:0000313" key="3">
    <source>
        <dbReference type="EMBL" id="EOA90341.1"/>
    </source>
</evidence>
<accession>R0J0P4</accession>
<evidence type="ECO:0000313" key="4">
    <source>
        <dbReference type="Proteomes" id="UP000016935"/>
    </source>
</evidence>
<dbReference type="Proteomes" id="UP000016935">
    <property type="component" value="Unassembled WGS sequence"/>
</dbReference>
<evidence type="ECO:0000256" key="1">
    <source>
        <dbReference type="SAM" id="MobiDB-lite"/>
    </source>
</evidence>
<evidence type="ECO:0000256" key="2">
    <source>
        <dbReference type="SAM" id="SignalP"/>
    </source>
</evidence>
<reference evidence="3 4" key="1">
    <citation type="journal article" date="2012" name="PLoS Pathog.">
        <title>Diverse lifestyles and strategies of plant pathogenesis encoded in the genomes of eighteen Dothideomycetes fungi.</title>
        <authorList>
            <person name="Ohm R.A."/>
            <person name="Feau N."/>
            <person name="Henrissat B."/>
            <person name="Schoch C.L."/>
            <person name="Horwitz B.A."/>
            <person name="Barry K.W."/>
            <person name="Condon B.J."/>
            <person name="Copeland A.C."/>
            <person name="Dhillon B."/>
            <person name="Glaser F."/>
            <person name="Hesse C.N."/>
            <person name="Kosti I."/>
            <person name="LaButti K."/>
            <person name="Lindquist E.A."/>
            <person name="Lucas S."/>
            <person name="Salamov A.A."/>
            <person name="Bradshaw R.E."/>
            <person name="Ciuffetti L."/>
            <person name="Hamelin R.C."/>
            <person name="Kema G.H.J."/>
            <person name="Lawrence C."/>
            <person name="Scott J.A."/>
            <person name="Spatafora J.W."/>
            <person name="Turgeon B.G."/>
            <person name="de Wit P.J.G.M."/>
            <person name="Zhong S."/>
            <person name="Goodwin S.B."/>
            <person name="Grigoriev I.V."/>
        </authorList>
    </citation>
    <scope>NUCLEOTIDE SEQUENCE [LARGE SCALE GENOMIC DNA]</scope>
    <source>
        <strain evidence="4">28A</strain>
    </source>
</reference>
<dbReference type="PANTHER" id="PTHR47791">
    <property type="entry name" value="MEIOTICALLY UP-REGULATED GENE 191 PROTEIN"/>
    <property type="match status" value="1"/>
</dbReference>
<name>R0J0P4_EXST2</name>
<organism evidence="3 4">
    <name type="scientific">Exserohilum turcicum (strain 28A)</name>
    <name type="common">Northern leaf blight fungus</name>
    <name type="synonym">Setosphaeria turcica</name>
    <dbReference type="NCBI Taxonomy" id="671987"/>
    <lineage>
        <taxon>Eukaryota</taxon>
        <taxon>Fungi</taxon>
        <taxon>Dikarya</taxon>
        <taxon>Ascomycota</taxon>
        <taxon>Pezizomycotina</taxon>
        <taxon>Dothideomycetes</taxon>
        <taxon>Pleosporomycetidae</taxon>
        <taxon>Pleosporales</taxon>
        <taxon>Pleosporineae</taxon>
        <taxon>Pleosporaceae</taxon>
        <taxon>Exserohilum</taxon>
    </lineage>
</organism>
<dbReference type="GO" id="GO:0005975">
    <property type="term" value="P:carbohydrate metabolic process"/>
    <property type="evidence" value="ECO:0007669"/>
    <property type="project" value="InterPro"/>
</dbReference>
<keyword evidence="4" id="KW-1185">Reference proteome</keyword>
<reference evidence="3 4" key="2">
    <citation type="journal article" date="2013" name="PLoS Genet.">
        <title>Comparative genome structure, secondary metabolite, and effector coding capacity across Cochliobolus pathogens.</title>
        <authorList>
            <person name="Condon B.J."/>
            <person name="Leng Y."/>
            <person name="Wu D."/>
            <person name="Bushley K.E."/>
            <person name="Ohm R.A."/>
            <person name="Otillar R."/>
            <person name="Martin J."/>
            <person name="Schackwitz W."/>
            <person name="Grimwood J."/>
            <person name="MohdZainudin N."/>
            <person name="Xue C."/>
            <person name="Wang R."/>
            <person name="Manning V.A."/>
            <person name="Dhillon B."/>
            <person name="Tu Z.J."/>
            <person name="Steffenson B.J."/>
            <person name="Salamov A."/>
            <person name="Sun H."/>
            <person name="Lowry S."/>
            <person name="LaButti K."/>
            <person name="Han J."/>
            <person name="Copeland A."/>
            <person name="Lindquist E."/>
            <person name="Barry K."/>
            <person name="Schmutz J."/>
            <person name="Baker S.E."/>
            <person name="Ciuffetti L.M."/>
            <person name="Grigoriev I.V."/>
            <person name="Zhong S."/>
            <person name="Turgeon B.G."/>
        </authorList>
    </citation>
    <scope>NUCLEOTIDE SEQUENCE [LARGE SCALE GENOMIC DNA]</scope>
    <source>
        <strain evidence="4">28A</strain>
    </source>
</reference>
<dbReference type="GO" id="GO:0016787">
    <property type="term" value="F:hydrolase activity"/>
    <property type="evidence" value="ECO:0007669"/>
    <property type="project" value="UniProtKB-KW"/>
</dbReference>
<dbReference type="eggNOG" id="ENOG502S9QC">
    <property type="taxonomic scope" value="Eukaryota"/>
</dbReference>
<dbReference type="InterPro" id="IPR005198">
    <property type="entry name" value="Glyco_hydro_76"/>
</dbReference>
<feature type="compositionally biased region" description="Polar residues" evidence="1">
    <location>
        <begin position="144"/>
        <end position="164"/>
    </location>
</feature>
<dbReference type="AlphaFoldDB" id="R0J0P4"/>
<dbReference type="InterPro" id="IPR053169">
    <property type="entry name" value="MUG_Protein"/>
</dbReference>
<keyword evidence="3" id="KW-0378">Hydrolase</keyword>
<dbReference type="HOGENOM" id="CLU_028686_3_0_1"/>
<dbReference type="Pfam" id="PF03663">
    <property type="entry name" value="Glyco_hydro_76"/>
    <property type="match status" value="1"/>
</dbReference>
<feature type="region of interest" description="Disordered" evidence="1">
    <location>
        <begin position="137"/>
        <end position="164"/>
    </location>
</feature>
<dbReference type="PANTHER" id="PTHR47791:SF1">
    <property type="entry name" value="ENDO MANNANASE, GH76 FAMILY (EUROFUNG)"/>
    <property type="match status" value="1"/>
</dbReference>
<proteinExistence type="predicted"/>
<dbReference type="STRING" id="671987.R0J0P4"/>
<protein>
    <submittedName>
        <fullName evidence="3">Glycoside hydrolase family 76 protein</fullName>
    </submittedName>
</protein>
<dbReference type="RefSeq" id="XP_008021929.1">
    <property type="nucleotide sequence ID" value="XM_008023738.1"/>
</dbReference>
<dbReference type="OrthoDB" id="9984024at2759"/>
<dbReference type="GeneID" id="19405000"/>
<keyword evidence="2" id="KW-0732">Signal</keyword>
<feature type="signal peptide" evidence="2">
    <location>
        <begin position="1"/>
        <end position="17"/>
    </location>
</feature>
<dbReference type="InterPro" id="IPR008928">
    <property type="entry name" value="6-hairpin_glycosidase_sf"/>
</dbReference>
<dbReference type="Gene3D" id="1.50.10.20">
    <property type="match status" value="1"/>
</dbReference>
<sequence length="479" mass="51714">MSALLVATALLLPNALAHPASSHTKWPSPKQLQPSANAVSPRRHYLGSNFQVPVSVSESDQNDSSDPVARAKLAIPGLQTWYNDTTGLWESTGWWNGANIVTIFGDYAKAFPSDATQQEMSRSIFSIAFKDAPVKNPTPGAEKLQTSTANTQNTGSEQGFIGNTASAGVPPIGDRYFKYLDPNTFEPHSVLPPSWNKESTNVARANTKRATGNANDWLDGFYDDDLWWALAWINAYDVTQQTEYLNLAEGIFLAVAKTWGTNCSNGGIYWSIQKDYVNAIANELFFSTAAHLANRASSKQQYVDWANKSLNWFLASGMLNSNGNINDGLTNKCENNGQTVWSYNQGVILGGLVELGRADPASNTNHITQANMIAKAAITKLADSNGVIHDACEPNCGADGAQFKGIFMRNLAQLNAVAPDPAYVKAFSTNAQSVWANDRKVQGGSSFFSVHWAGPFVDPVNAAMQSSAMEALLGAAVTK</sequence>
<dbReference type="EMBL" id="KB908493">
    <property type="protein sequence ID" value="EOA90341.1"/>
    <property type="molecule type" value="Genomic_DNA"/>
</dbReference>
<gene>
    <name evidence="3" type="ORF">SETTUDRAFT_45570</name>
</gene>